<evidence type="ECO:0000313" key="1">
    <source>
        <dbReference type="EMBL" id="GAA5172859.1"/>
    </source>
</evidence>
<proteinExistence type="predicted"/>
<dbReference type="EMBL" id="BAABJP010000052">
    <property type="protein sequence ID" value="GAA5172859.1"/>
    <property type="molecule type" value="Genomic_DNA"/>
</dbReference>
<protein>
    <submittedName>
        <fullName evidence="1">Uncharacterized protein</fullName>
    </submittedName>
</protein>
<comment type="caution">
    <text evidence="1">The sequence shown here is derived from an EMBL/GenBank/DDBJ whole genome shotgun (WGS) entry which is preliminary data.</text>
</comment>
<keyword evidence="2" id="KW-1185">Reference proteome</keyword>
<reference evidence="2" key="1">
    <citation type="journal article" date="2019" name="Int. J. Syst. Evol. Microbiol.">
        <title>The Global Catalogue of Microorganisms (GCM) 10K type strain sequencing project: providing services to taxonomists for standard genome sequencing and annotation.</title>
        <authorList>
            <consortium name="The Broad Institute Genomics Platform"/>
            <consortium name="The Broad Institute Genome Sequencing Center for Infectious Disease"/>
            <person name="Wu L."/>
            <person name="Ma J."/>
        </authorList>
    </citation>
    <scope>NUCLEOTIDE SEQUENCE [LARGE SCALE GENOMIC DNA]</scope>
    <source>
        <strain evidence="2">JCM 18303</strain>
    </source>
</reference>
<organism evidence="1 2">
    <name type="scientific">Pseudonocardia eucalypti</name>
    <dbReference type="NCBI Taxonomy" id="648755"/>
    <lineage>
        <taxon>Bacteria</taxon>
        <taxon>Bacillati</taxon>
        <taxon>Actinomycetota</taxon>
        <taxon>Actinomycetes</taxon>
        <taxon>Pseudonocardiales</taxon>
        <taxon>Pseudonocardiaceae</taxon>
        <taxon>Pseudonocardia</taxon>
    </lineage>
</organism>
<evidence type="ECO:0000313" key="2">
    <source>
        <dbReference type="Proteomes" id="UP001428817"/>
    </source>
</evidence>
<accession>A0ABP9R8H8</accession>
<gene>
    <name evidence="1" type="ORF">GCM10023321_73310</name>
</gene>
<name>A0ABP9R8H8_9PSEU</name>
<dbReference type="Proteomes" id="UP001428817">
    <property type="component" value="Unassembled WGS sequence"/>
</dbReference>
<sequence length="149" mass="15686">MYRPPRSVAIASVALARNRIRCDRLMPLAQSRILREGRSADRVRSVSSRWPQVGDQNSRTNEVAESAEAAVPMISAGRGRPVKASSSIATSAASAPVANSRTARCGDSVADQCVNTVHESATKCLNRLHGPVLAGVAPLASGGGPRLRM</sequence>